<feature type="site" description="Catalytically relevant" evidence="10">
    <location>
        <position position="117"/>
    </location>
</feature>
<sequence length="336" mass="35203">MNARIAPSAEISVDPDAIARSARTVIATEAAAIRALEPRVNGDFVRACRLILGCQGRLVVSGMGKSGHIGRKIAATLASTGTPAFFVHPGEASHGDLGMITPQDVVLVLSNSGETDELLFILPVIKRQNIPLIAITGNPQSSLAGQADVHLDASVSTEACPLGLAPTASTTAALVIGDALAIALLEARGFTSEDFARSHPAGSLGRRLLLHISDVMHTGDGIPRVGPDANLTQALMEMTRKHLGMTAVVDADDHLLGVFTDGDLRRALDDDGVDLRGATVAGLMSRSPKTIAADKLAVEAAQLMEKHQIHALLVVDEQQRVVGALNIHDLLRARVV</sequence>
<comment type="subunit">
    <text evidence="3">Homotetramer.</text>
</comment>
<protein>
    <recommendedName>
        <fullName evidence="8">Arabinose 5-phosphate isomerase</fullName>
        <shortName evidence="8">API</shortName>
        <ecNumber evidence="8">5.3.1.13</ecNumber>
    </recommendedName>
</protein>
<reference evidence="14 15" key="1">
    <citation type="submission" date="2016-02" db="EMBL/GenBank/DDBJ databases">
        <title>Complete genome sequencing and analysis of ATSB10, Dyella thiooxydans isolated from rhizosphere soil of sunflower (Helianthus annuus L.).</title>
        <authorList>
            <person name="Lee Y."/>
            <person name="Hwangbo K."/>
            <person name="Chung H."/>
            <person name="Yoo J."/>
            <person name="Kim K.Y."/>
            <person name="Sa T.M."/>
            <person name="Um Y."/>
            <person name="Madhaiyan M."/>
        </authorList>
    </citation>
    <scope>NUCLEOTIDE SEQUENCE [LARGE SCALE GENOMIC DNA]</scope>
    <source>
        <strain evidence="14 15">ATSB10</strain>
    </source>
</reference>
<feature type="site" description="Catalytically relevant" evidence="10">
    <location>
        <position position="158"/>
    </location>
</feature>
<feature type="domain" description="CBS" evidence="12">
    <location>
        <begin position="284"/>
        <end position="336"/>
    </location>
</feature>
<dbReference type="Pfam" id="PF01380">
    <property type="entry name" value="SIS"/>
    <property type="match status" value="1"/>
</dbReference>
<dbReference type="GO" id="GO:0005975">
    <property type="term" value="P:carbohydrate metabolic process"/>
    <property type="evidence" value="ECO:0007669"/>
    <property type="project" value="InterPro"/>
</dbReference>
<evidence type="ECO:0000256" key="10">
    <source>
        <dbReference type="PIRSR" id="PIRSR004692-3"/>
    </source>
</evidence>
<dbReference type="KEGG" id="dtx:ATSB10_38560"/>
<evidence type="ECO:0000256" key="6">
    <source>
        <dbReference type="ARBA" id="ARBA00023235"/>
    </source>
</evidence>
<evidence type="ECO:0000256" key="8">
    <source>
        <dbReference type="PIRNR" id="PIRNR004692"/>
    </source>
</evidence>
<dbReference type="PANTHER" id="PTHR42745">
    <property type="match status" value="1"/>
</dbReference>
<dbReference type="RefSeq" id="WP_063674589.1">
    <property type="nucleotide sequence ID" value="NZ_CP014841.1"/>
</dbReference>
<evidence type="ECO:0000259" key="12">
    <source>
        <dbReference type="PROSITE" id="PS51371"/>
    </source>
</evidence>
<dbReference type="InterPro" id="IPR050986">
    <property type="entry name" value="GutQ/KpsF_isomerases"/>
</dbReference>
<organism evidence="14 15">
    <name type="scientific">Dyella thiooxydans</name>
    <dbReference type="NCBI Taxonomy" id="445710"/>
    <lineage>
        <taxon>Bacteria</taxon>
        <taxon>Pseudomonadati</taxon>
        <taxon>Pseudomonadota</taxon>
        <taxon>Gammaproteobacteria</taxon>
        <taxon>Lysobacterales</taxon>
        <taxon>Rhodanobacteraceae</taxon>
        <taxon>Dyella</taxon>
    </lineage>
</organism>
<dbReference type="InterPro" id="IPR001347">
    <property type="entry name" value="SIS_dom"/>
</dbReference>
<dbReference type="FunFam" id="3.10.580.10:FF:000007">
    <property type="entry name" value="Arabinose 5-phosphate isomerase"/>
    <property type="match status" value="1"/>
</dbReference>
<keyword evidence="5 11" id="KW-0129">CBS domain</keyword>
<dbReference type="PROSITE" id="PS51371">
    <property type="entry name" value="CBS"/>
    <property type="match status" value="2"/>
</dbReference>
<dbReference type="InterPro" id="IPR046348">
    <property type="entry name" value="SIS_dom_sf"/>
</dbReference>
<comment type="catalytic activity">
    <reaction evidence="8">
        <text>D-arabinose 5-phosphate = D-ribulose 5-phosphate</text>
        <dbReference type="Rhea" id="RHEA:23104"/>
        <dbReference type="ChEBI" id="CHEBI:57693"/>
        <dbReference type="ChEBI" id="CHEBI:58121"/>
        <dbReference type="EC" id="5.3.1.13"/>
    </reaction>
</comment>
<evidence type="ECO:0000313" key="15">
    <source>
        <dbReference type="Proteomes" id="UP000077255"/>
    </source>
</evidence>
<proteinExistence type="inferred from homology"/>
<dbReference type="InterPro" id="IPR000644">
    <property type="entry name" value="CBS_dom"/>
</dbReference>
<keyword evidence="6 8" id="KW-0413">Isomerase</keyword>
<accession>A0A160N5K9</accession>
<dbReference type="GO" id="GO:0019146">
    <property type="term" value="F:arabinose-5-phosphate isomerase activity"/>
    <property type="evidence" value="ECO:0007669"/>
    <property type="project" value="UniProtKB-EC"/>
</dbReference>
<evidence type="ECO:0000313" key="14">
    <source>
        <dbReference type="EMBL" id="AND71310.1"/>
    </source>
</evidence>
<feature type="site" description="Catalytically relevant" evidence="10">
    <location>
        <position position="65"/>
    </location>
</feature>
<evidence type="ECO:0000256" key="1">
    <source>
        <dbReference type="ARBA" id="ARBA00004756"/>
    </source>
</evidence>
<dbReference type="EC" id="5.3.1.13" evidence="8"/>
<dbReference type="CDD" id="cd04604">
    <property type="entry name" value="CBS_pair_SIS_assoc"/>
    <property type="match status" value="1"/>
</dbReference>
<feature type="domain" description="SIS" evidence="13">
    <location>
        <begin position="47"/>
        <end position="190"/>
    </location>
</feature>
<dbReference type="PATRIC" id="fig|445710.3.peg.3850"/>
<dbReference type="InterPro" id="IPR046342">
    <property type="entry name" value="CBS_dom_sf"/>
</dbReference>
<dbReference type="NCBIfam" id="TIGR00393">
    <property type="entry name" value="kpsF"/>
    <property type="match status" value="1"/>
</dbReference>
<evidence type="ECO:0000256" key="11">
    <source>
        <dbReference type="PROSITE-ProRule" id="PRU00703"/>
    </source>
</evidence>
<evidence type="ECO:0000256" key="4">
    <source>
        <dbReference type="ARBA" id="ARBA00022737"/>
    </source>
</evidence>
<dbReference type="PANTHER" id="PTHR42745:SF1">
    <property type="entry name" value="ARABINOSE 5-PHOSPHATE ISOMERASE KDSD"/>
    <property type="match status" value="1"/>
</dbReference>
<keyword evidence="15" id="KW-1185">Reference proteome</keyword>
<evidence type="ECO:0000256" key="5">
    <source>
        <dbReference type="ARBA" id="ARBA00023122"/>
    </source>
</evidence>
<dbReference type="AlphaFoldDB" id="A0A160N5K9"/>
<dbReference type="InterPro" id="IPR035474">
    <property type="entry name" value="SIS_Kpsf"/>
</dbReference>
<keyword evidence="4" id="KW-0677">Repeat</keyword>
<dbReference type="GO" id="GO:0097367">
    <property type="term" value="F:carbohydrate derivative binding"/>
    <property type="evidence" value="ECO:0007669"/>
    <property type="project" value="InterPro"/>
</dbReference>
<dbReference type="OrthoDB" id="9762536at2"/>
<comment type="pathway">
    <text evidence="1">Bacterial outer membrane biogenesis; lipopolysaccharide biosynthesis.</text>
</comment>
<dbReference type="Pfam" id="PF00571">
    <property type="entry name" value="CBS"/>
    <property type="match status" value="2"/>
</dbReference>
<dbReference type="EMBL" id="CP014841">
    <property type="protein sequence ID" value="AND71310.1"/>
    <property type="molecule type" value="Genomic_DNA"/>
</dbReference>
<dbReference type="Gene3D" id="3.40.50.10490">
    <property type="entry name" value="Glucose-6-phosphate isomerase like protein, domain 1"/>
    <property type="match status" value="1"/>
</dbReference>
<dbReference type="PIRSF" id="PIRSF004692">
    <property type="entry name" value="KdsD_KpsF"/>
    <property type="match status" value="1"/>
</dbReference>
<dbReference type="InterPro" id="IPR004800">
    <property type="entry name" value="KdsD/KpsF-type"/>
</dbReference>
<keyword evidence="9" id="KW-0479">Metal-binding</keyword>
<dbReference type="Gene3D" id="3.10.580.10">
    <property type="entry name" value="CBS-domain"/>
    <property type="match status" value="1"/>
</dbReference>
<name>A0A160N5K9_9GAMM</name>
<dbReference type="Proteomes" id="UP000077255">
    <property type="component" value="Chromosome"/>
</dbReference>
<dbReference type="PROSITE" id="PS51464">
    <property type="entry name" value="SIS"/>
    <property type="match status" value="1"/>
</dbReference>
<evidence type="ECO:0000259" key="13">
    <source>
        <dbReference type="PROSITE" id="PS51464"/>
    </source>
</evidence>
<gene>
    <name evidence="14" type="ORF">ATSB10_38560</name>
</gene>
<comment type="similarity">
    <text evidence="2 8">Belongs to the SIS family. GutQ/KpsF subfamily.</text>
</comment>
<evidence type="ECO:0000256" key="2">
    <source>
        <dbReference type="ARBA" id="ARBA00008165"/>
    </source>
</evidence>
<dbReference type="SMART" id="SM00116">
    <property type="entry name" value="CBS"/>
    <property type="match status" value="2"/>
</dbReference>
<comment type="pathway">
    <text evidence="7">Carbohydrate biosynthesis; 3-deoxy-D-manno-octulosonate biosynthesis; 3-deoxy-D-manno-octulosonate from D-ribulose 5-phosphate: step 1/3.</text>
</comment>
<feature type="binding site" evidence="9">
    <location>
        <position position="88"/>
    </location>
    <ligand>
        <name>Zn(2+)</name>
        <dbReference type="ChEBI" id="CHEBI:29105"/>
    </ligand>
</feature>
<dbReference type="GO" id="GO:0046872">
    <property type="term" value="F:metal ion binding"/>
    <property type="evidence" value="ECO:0007669"/>
    <property type="project" value="UniProtKB-KW"/>
</dbReference>
<evidence type="ECO:0000256" key="3">
    <source>
        <dbReference type="ARBA" id="ARBA00011881"/>
    </source>
</evidence>
<feature type="site" description="Catalytically relevant" evidence="10">
    <location>
        <position position="199"/>
    </location>
</feature>
<evidence type="ECO:0000256" key="7">
    <source>
        <dbReference type="ARBA" id="ARBA00060658"/>
    </source>
</evidence>
<keyword evidence="9" id="KW-0862">Zinc</keyword>
<dbReference type="CDD" id="cd05014">
    <property type="entry name" value="SIS_Kpsf"/>
    <property type="match status" value="1"/>
</dbReference>
<dbReference type="STRING" id="445710.ATSB10_38560"/>
<dbReference type="FunFam" id="3.40.50.10490:FF:000011">
    <property type="entry name" value="Arabinose 5-phosphate isomerase"/>
    <property type="match status" value="1"/>
</dbReference>
<evidence type="ECO:0000256" key="9">
    <source>
        <dbReference type="PIRSR" id="PIRSR004692-2"/>
    </source>
</evidence>
<dbReference type="GO" id="GO:1901135">
    <property type="term" value="P:carbohydrate derivative metabolic process"/>
    <property type="evidence" value="ECO:0007669"/>
    <property type="project" value="InterPro"/>
</dbReference>
<dbReference type="SUPFAM" id="SSF53697">
    <property type="entry name" value="SIS domain"/>
    <property type="match status" value="1"/>
</dbReference>
<feature type="domain" description="CBS" evidence="12">
    <location>
        <begin position="216"/>
        <end position="275"/>
    </location>
</feature>